<dbReference type="GeneID" id="14867324"/>
<dbReference type="SUPFAM" id="SSF56112">
    <property type="entry name" value="Protein kinase-like (PK-like)"/>
    <property type="match status" value="1"/>
</dbReference>
<dbReference type="InterPro" id="IPR011009">
    <property type="entry name" value="Kinase-like_dom_sf"/>
</dbReference>
<sequence length="336" mass="38082">MAEIANDISNTQQTSSDTVENKINPILQSLVFGDRYNQPLSVGVLPTPLQSLKFGYRYNQPLSIGEIPSSLQSLVFGLDYDQPLPVGVLPSSLQSLVFGGYYNQRLSVGVLPTSLQSLVFGDRYNQPIAVGVLPSSLQSLKFGHIYLEISPTRVLVDFKQTIANRNFIKLGSLGVIKLPNIKFSKITSSWTKGPNNIPPTTFNPNPNSIHYDRQYLLVYPIKSTDYVTVNNHKYFKLHSFPYSANQVIFVMSESGELAYYTSNQSIYDKVQFEISTMKLFIGDPMFVQYKDHQDDSDLKKIYILTHFCEGGDLEQLFQSMTKWYVILIIRCLPYHI</sequence>
<dbReference type="Gene3D" id="3.80.10.10">
    <property type="entry name" value="Ribonuclease Inhibitor"/>
    <property type="match status" value="1"/>
</dbReference>
<evidence type="ECO:0008006" key="3">
    <source>
        <dbReference type="Google" id="ProtNLM"/>
    </source>
</evidence>
<dbReference type="InterPro" id="IPR051251">
    <property type="entry name" value="STK_FNIP-Repeat"/>
</dbReference>
<evidence type="ECO:0000313" key="2">
    <source>
        <dbReference type="Proteomes" id="UP000007797"/>
    </source>
</evidence>
<organism evidence="1 2">
    <name type="scientific">Cavenderia fasciculata</name>
    <name type="common">Slime mold</name>
    <name type="synonym">Dictyostelium fasciculatum</name>
    <dbReference type="NCBI Taxonomy" id="261658"/>
    <lineage>
        <taxon>Eukaryota</taxon>
        <taxon>Amoebozoa</taxon>
        <taxon>Evosea</taxon>
        <taxon>Eumycetozoa</taxon>
        <taxon>Dictyostelia</taxon>
        <taxon>Acytosteliales</taxon>
        <taxon>Cavenderiaceae</taxon>
        <taxon>Cavenderia</taxon>
    </lineage>
</organism>
<dbReference type="Proteomes" id="UP000007797">
    <property type="component" value="Unassembled WGS sequence"/>
</dbReference>
<evidence type="ECO:0000313" key="1">
    <source>
        <dbReference type="EMBL" id="EGG15172.1"/>
    </source>
</evidence>
<dbReference type="InterPro" id="IPR032675">
    <property type="entry name" value="LRR_dom_sf"/>
</dbReference>
<reference evidence="2" key="1">
    <citation type="journal article" date="2011" name="Genome Res.">
        <title>Phylogeny-wide analysis of social amoeba genomes highlights ancient origins for complex intercellular communication.</title>
        <authorList>
            <person name="Heidel A.J."/>
            <person name="Lawal H.M."/>
            <person name="Felder M."/>
            <person name="Schilde C."/>
            <person name="Helps N.R."/>
            <person name="Tunggal B."/>
            <person name="Rivero F."/>
            <person name="John U."/>
            <person name="Schleicher M."/>
            <person name="Eichinger L."/>
            <person name="Platzer M."/>
            <person name="Noegel A.A."/>
            <person name="Schaap P."/>
            <person name="Gloeckner G."/>
        </authorList>
    </citation>
    <scope>NUCLEOTIDE SEQUENCE [LARGE SCALE GENOMIC DNA]</scope>
    <source>
        <strain evidence="2">SH3</strain>
    </source>
</reference>
<proteinExistence type="predicted"/>
<gene>
    <name evidence="1" type="ORF">DFA_09998</name>
</gene>
<keyword evidence="2" id="KW-1185">Reference proteome</keyword>
<dbReference type="SUPFAM" id="SSF52058">
    <property type="entry name" value="L domain-like"/>
    <property type="match status" value="1"/>
</dbReference>
<name>F4Q903_CACFS</name>
<dbReference type="OrthoDB" id="18551at2759"/>
<accession>F4Q903</accession>
<protein>
    <recommendedName>
        <fullName evidence="3">FNIP repeat-containing protein</fullName>
    </recommendedName>
</protein>
<dbReference type="PANTHER" id="PTHR32134">
    <property type="entry name" value="FNIP REPEAT-CONTAINING PROTEIN"/>
    <property type="match status" value="1"/>
</dbReference>
<dbReference type="PANTHER" id="PTHR32134:SF173">
    <property type="entry name" value="FNIP REPEAT-CONTAINING PROTEIN-RELATED"/>
    <property type="match status" value="1"/>
</dbReference>
<dbReference type="RefSeq" id="XP_004351892.1">
    <property type="nucleotide sequence ID" value="XM_004351840.1"/>
</dbReference>
<dbReference type="InterPro" id="IPR008615">
    <property type="entry name" value="FNIP"/>
</dbReference>
<dbReference type="AlphaFoldDB" id="F4Q903"/>
<dbReference type="KEGG" id="dfa:DFA_09998"/>
<dbReference type="EMBL" id="GL883026">
    <property type="protein sequence ID" value="EGG15172.1"/>
    <property type="molecule type" value="Genomic_DNA"/>
</dbReference>
<dbReference type="Pfam" id="PF05725">
    <property type="entry name" value="FNIP"/>
    <property type="match status" value="3"/>
</dbReference>